<dbReference type="GO" id="GO:0005829">
    <property type="term" value="C:cytosol"/>
    <property type="evidence" value="ECO:0007669"/>
    <property type="project" value="TreeGrafter"/>
</dbReference>
<dbReference type="SUPFAM" id="SSF53448">
    <property type="entry name" value="Nucleotide-diphospho-sugar transferases"/>
    <property type="match status" value="1"/>
</dbReference>
<accession>A0A382REX9</accession>
<proteinExistence type="predicted"/>
<dbReference type="Pfam" id="PF02348">
    <property type="entry name" value="CTP_transf_3"/>
    <property type="match status" value="1"/>
</dbReference>
<gene>
    <name evidence="1" type="ORF">METZ01_LOCUS348794</name>
</gene>
<dbReference type="InterPro" id="IPR003329">
    <property type="entry name" value="Cytidylyl_trans"/>
</dbReference>
<sequence length="258" mass="29755">MKDRNITAIISARTGSSRLPNKVLLDISGKTALERMVERVKNAKTIDNIIIATSNKNRDDPIEKLCKEINIECIRGSEEDLLSRYQLVVEKVKPDIIGKMGADSILIDPLVIDKVASTFLTNKYDYVSNYGIPKTYPEGCTVDFFTSKTLTEAFLEAKKPSEREHINPFIWNNPERYTSFRVDYEKDLSNYRLSLDYKEDYIVIKCIFEALYPKNPCFTLENIISWLEKNPEIQKINSHFRPSEGIFKSFKQDKEAGF</sequence>
<dbReference type="PANTHER" id="PTHR42866">
    <property type="entry name" value="3-DEOXY-MANNO-OCTULOSONATE CYTIDYLYLTRANSFERASE"/>
    <property type="match status" value="1"/>
</dbReference>
<evidence type="ECO:0000313" key="1">
    <source>
        <dbReference type="EMBL" id="SVC95940.1"/>
    </source>
</evidence>
<dbReference type="EMBL" id="UINC01121058">
    <property type="protein sequence ID" value="SVC95940.1"/>
    <property type="molecule type" value="Genomic_DNA"/>
</dbReference>
<organism evidence="1">
    <name type="scientific">marine metagenome</name>
    <dbReference type="NCBI Taxonomy" id="408172"/>
    <lineage>
        <taxon>unclassified sequences</taxon>
        <taxon>metagenomes</taxon>
        <taxon>ecological metagenomes</taxon>
    </lineage>
</organism>
<dbReference type="InterPro" id="IPR029044">
    <property type="entry name" value="Nucleotide-diphossugar_trans"/>
</dbReference>
<protein>
    <recommendedName>
        <fullName evidence="2">Acylneuraminate cytidylyltransferase</fullName>
    </recommendedName>
</protein>
<evidence type="ECO:0008006" key="2">
    <source>
        <dbReference type="Google" id="ProtNLM"/>
    </source>
</evidence>
<name>A0A382REX9_9ZZZZ</name>
<reference evidence="1" key="1">
    <citation type="submission" date="2018-05" db="EMBL/GenBank/DDBJ databases">
        <authorList>
            <person name="Lanie J.A."/>
            <person name="Ng W.-L."/>
            <person name="Kazmierczak K.M."/>
            <person name="Andrzejewski T.M."/>
            <person name="Davidsen T.M."/>
            <person name="Wayne K.J."/>
            <person name="Tettelin H."/>
            <person name="Glass J.I."/>
            <person name="Rusch D."/>
            <person name="Podicherti R."/>
            <person name="Tsui H.-C.T."/>
            <person name="Winkler M.E."/>
        </authorList>
    </citation>
    <scope>NUCLEOTIDE SEQUENCE</scope>
</reference>
<dbReference type="PANTHER" id="PTHR42866:SF1">
    <property type="entry name" value="SPORE COAT POLYSACCHARIDE BIOSYNTHESIS PROTEIN SPSF"/>
    <property type="match status" value="1"/>
</dbReference>
<dbReference type="AlphaFoldDB" id="A0A382REX9"/>
<dbReference type="Gene3D" id="3.90.550.10">
    <property type="entry name" value="Spore Coat Polysaccharide Biosynthesis Protein SpsA, Chain A"/>
    <property type="match status" value="1"/>
</dbReference>
<dbReference type="CDD" id="cd02518">
    <property type="entry name" value="GT2_SpsF"/>
    <property type="match status" value="1"/>
</dbReference>